<feature type="transmembrane region" description="Helical" evidence="2">
    <location>
        <begin position="273"/>
        <end position="290"/>
    </location>
</feature>
<dbReference type="Pfam" id="PF24547">
    <property type="entry name" value="DUF7601"/>
    <property type="match status" value="1"/>
</dbReference>
<feature type="domain" description="DUF7601" evidence="3">
    <location>
        <begin position="63"/>
        <end position="196"/>
    </location>
</feature>
<feature type="compositionally biased region" description="Low complexity" evidence="1">
    <location>
        <begin position="215"/>
        <end position="237"/>
    </location>
</feature>
<evidence type="ECO:0000256" key="2">
    <source>
        <dbReference type="SAM" id="Phobius"/>
    </source>
</evidence>
<feature type="region of interest" description="Disordered" evidence="1">
    <location>
        <begin position="196"/>
        <end position="257"/>
    </location>
</feature>
<dbReference type="RefSeq" id="WP_034527096.1">
    <property type="nucleotide sequence ID" value="NZ_BBJM01000009.1"/>
</dbReference>
<accession>A0A081BHT8</accession>
<dbReference type="OrthoDB" id="2204308at2"/>
<evidence type="ECO:0000313" key="5">
    <source>
        <dbReference type="Proteomes" id="UP000028700"/>
    </source>
</evidence>
<evidence type="ECO:0000313" key="4">
    <source>
        <dbReference type="EMBL" id="GAK47606.1"/>
    </source>
</evidence>
<dbReference type="InterPro" id="IPR055382">
    <property type="entry name" value="DUF7601"/>
</dbReference>
<keyword evidence="5" id="KW-1185">Reference proteome</keyword>
<organism evidence="4 5">
    <name type="scientific">Secundilactobacillus oryzae JCM 18671</name>
    <dbReference type="NCBI Taxonomy" id="1291743"/>
    <lineage>
        <taxon>Bacteria</taxon>
        <taxon>Bacillati</taxon>
        <taxon>Bacillota</taxon>
        <taxon>Bacilli</taxon>
        <taxon>Lactobacillales</taxon>
        <taxon>Lactobacillaceae</taxon>
        <taxon>Secundilactobacillus</taxon>
    </lineage>
</organism>
<evidence type="ECO:0000259" key="3">
    <source>
        <dbReference type="Pfam" id="PF24547"/>
    </source>
</evidence>
<keyword evidence="2" id="KW-0812">Transmembrane</keyword>
<dbReference type="EMBL" id="BBJM01000009">
    <property type="protein sequence ID" value="GAK47606.1"/>
    <property type="molecule type" value="Genomic_DNA"/>
</dbReference>
<keyword evidence="2" id="KW-0472">Membrane</keyword>
<keyword evidence="2" id="KW-1133">Transmembrane helix</keyword>
<gene>
    <name evidence="4" type="ORF">LOSG293_090310</name>
</gene>
<name>A0A081BHT8_9LACO</name>
<protein>
    <recommendedName>
        <fullName evidence="3">DUF7601 domain-containing protein</fullName>
    </recommendedName>
</protein>
<feature type="compositionally biased region" description="Gly residues" evidence="1">
    <location>
        <begin position="238"/>
        <end position="257"/>
    </location>
</feature>
<evidence type="ECO:0000256" key="1">
    <source>
        <dbReference type="SAM" id="MobiDB-lite"/>
    </source>
</evidence>
<reference evidence="4" key="1">
    <citation type="journal article" date="2014" name="Genome Announc.">
        <title>Draft Genome Sequence of Lactobacillus oryzae Strain SG293T.</title>
        <authorList>
            <person name="Tanizawa Y."/>
            <person name="Fujisawa T."/>
            <person name="Mochizuki T."/>
            <person name="Kaminuma E."/>
            <person name="Nakamura Y."/>
            <person name="Tohno M."/>
        </authorList>
    </citation>
    <scope>NUCLEOTIDE SEQUENCE [LARGE SCALE GENOMIC DNA]</scope>
    <source>
        <strain evidence="4">SG293</strain>
    </source>
</reference>
<comment type="caution">
    <text evidence="4">The sequence shown here is derived from an EMBL/GenBank/DDBJ whole genome shotgun (WGS) entry which is preliminary data.</text>
</comment>
<dbReference type="AlphaFoldDB" id="A0A081BHT8"/>
<dbReference type="Gene3D" id="2.60.40.1140">
    <property type="entry name" value="Collagen-binding surface protein Cna, B-type domain"/>
    <property type="match status" value="1"/>
</dbReference>
<sequence>MGLPVDTTVVVHEELTDDQAPYYKPSWKVNDGEATRGQTTDEIKLDGQDEVTIVEYVNWFDPGNLLITKTLTGDVTDDNKRDVFKFTVTVLKKGTQEVDTSFNMELETGTTRQNSNTPLVERLKFNNGVATVTLRADESVQIYKIPTGTELKVAESDYGDYTPSHQVNQGETVVGDTTGTISIADDKVQEVDFTNHLENPEFPPGGGDEEEPTEEATPPIDESGTPNAGGSESATPGTGTGTSGAGGSVGSGTSAGSGKGLLPQTAEFFANNWLIILEILILLNLIAWHIRNRYYDRKK</sequence>
<dbReference type="STRING" id="1291743.LOSG293_090310"/>
<proteinExistence type="predicted"/>
<dbReference type="Proteomes" id="UP000028700">
    <property type="component" value="Unassembled WGS sequence"/>
</dbReference>